<dbReference type="AlphaFoldDB" id="A0A835MIC5"/>
<evidence type="ECO:0000313" key="2">
    <source>
        <dbReference type="Proteomes" id="UP000657918"/>
    </source>
</evidence>
<organism evidence="1 2">
    <name type="scientific">Salix dunnii</name>
    <dbReference type="NCBI Taxonomy" id="1413687"/>
    <lineage>
        <taxon>Eukaryota</taxon>
        <taxon>Viridiplantae</taxon>
        <taxon>Streptophyta</taxon>
        <taxon>Embryophyta</taxon>
        <taxon>Tracheophyta</taxon>
        <taxon>Spermatophyta</taxon>
        <taxon>Magnoliopsida</taxon>
        <taxon>eudicotyledons</taxon>
        <taxon>Gunneridae</taxon>
        <taxon>Pentapetalae</taxon>
        <taxon>rosids</taxon>
        <taxon>fabids</taxon>
        <taxon>Malpighiales</taxon>
        <taxon>Salicaceae</taxon>
        <taxon>Saliceae</taxon>
        <taxon>Salix</taxon>
    </lineage>
</organism>
<reference evidence="1 2" key="1">
    <citation type="submission" date="2020-10" db="EMBL/GenBank/DDBJ databases">
        <title>Plant Genome Project.</title>
        <authorList>
            <person name="Zhang R.-G."/>
        </authorList>
    </citation>
    <scope>NUCLEOTIDE SEQUENCE [LARGE SCALE GENOMIC DNA]</scope>
    <source>
        <strain evidence="1">FAFU-HL-1</strain>
        <tissue evidence="1">Leaf</tissue>
    </source>
</reference>
<gene>
    <name evidence="1" type="ORF">SADUNF_Sadunf16G0056100</name>
</gene>
<accession>A0A835MIC5</accession>
<dbReference type="EMBL" id="JADGMS010000016">
    <property type="protein sequence ID" value="KAF9664804.1"/>
    <property type="molecule type" value="Genomic_DNA"/>
</dbReference>
<evidence type="ECO:0000313" key="1">
    <source>
        <dbReference type="EMBL" id="KAF9664804.1"/>
    </source>
</evidence>
<protein>
    <submittedName>
        <fullName evidence="1">Uncharacterized protein</fullName>
    </submittedName>
</protein>
<keyword evidence="2" id="KW-1185">Reference proteome</keyword>
<name>A0A835MIC5_9ROSI</name>
<dbReference type="Proteomes" id="UP000657918">
    <property type="component" value="Chromosome 16"/>
</dbReference>
<proteinExistence type="predicted"/>
<sequence>MKIFPFIEIAVKCYAFITAGACSFSGFNVIANSSTESVSKTIVISQLKKSERGSLKKKSILKMIMQSVVINFKPVRAPALGPQQIIHNQDMWFEAANGG</sequence>
<comment type="caution">
    <text evidence="1">The sequence shown here is derived from an EMBL/GenBank/DDBJ whole genome shotgun (WGS) entry which is preliminary data.</text>
</comment>